<dbReference type="RefSeq" id="WP_188426385.1">
    <property type="nucleotide sequence ID" value="NZ_BMCH01000004.1"/>
</dbReference>
<dbReference type="Gene3D" id="3.90.79.10">
    <property type="entry name" value="Nucleoside Triphosphate Pyrophosphohydrolase"/>
    <property type="match status" value="1"/>
</dbReference>
<keyword evidence="3" id="KW-1185">Reference proteome</keyword>
<evidence type="ECO:0000259" key="1">
    <source>
        <dbReference type="PROSITE" id="PS51462"/>
    </source>
</evidence>
<name>A0ABQ1M2M2_9PROT</name>
<dbReference type="EMBL" id="BMCH01000004">
    <property type="protein sequence ID" value="GGC32363.1"/>
    <property type="molecule type" value="Genomic_DNA"/>
</dbReference>
<comment type="caution">
    <text evidence="2">The sequence shown here is derived from an EMBL/GenBank/DDBJ whole genome shotgun (WGS) entry which is preliminary data.</text>
</comment>
<proteinExistence type="predicted"/>
<evidence type="ECO:0000313" key="3">
    <source>
        <dbReference type="Proteomes" id="UP000637769"/>
    </source>
</evidence>
<feature type="domain" description="Nudix hydrolase" evidence="1">
    <location>
        <begin position="91"/>
        <end position="234"/>
    </location>
</feature>
<dbReference type="Proteomes" id="UP000637769">
    <property type="component" value="Unassembled WGS sequence"/>
</dbReference>
<dbReference type="SUPFAM" id="SSF55811">
    <property type="entry name" value="Nudix"/>
    <property type="match status" value="1"/>
</dbReference>
<reference evidence="3" key="1">
    <citation type="journal article" date="2019" name="Int. J. Syst. Evol. Microbiol.">
        <title>The Global Catalogue of Microorganisms (GCM) 10K type strain sequencing project: providing services to taxonomists for standard genome sequencing and annotation.</title>
        <authorList>
            <consortium name="The Broad Institute Genomics Platform"/>
            <consortium name="The Broad Institute Genome Sequencing Center for Infectious Disease"/>
            <person name="Wu L."/>
            <person name="Ma J."/>
        </authorList>
    </citation>
    <scope>NUCLEOTIDE SEQUENCE [LARGE SCALE GENOMIC DNA]</scope>
    <source>
        <strain evidence="3">CCM 7132</strain>
    </source>
</reference>
<dbReference type="InterPro" id="IPR015797">
    <property type="entry name" value="NUDIX_hydrolase-like_dom_sf"/>
</dbReference>
<dbReference type="InterPro" id="IPR000086">
    <property type="entry name" value="NUDIX_hydrolase_dom"/>
</dbReference>
<evidence type="ECO:0000313" key="2">
    <source>
        <dbReference type="EMBL" id="GGC32363.1"/>
    </source>
</evidence>
<accession>A0ABQ1M2M2</accession>
<protein>
    <recommendedName>
        <fullName evidence="1">Nudix hydrolase domain-containing protein</fullName>
    </recommendedName>
</protein>
<dbReference type="PROSITE" id="PS51462">
    <property type="entry name" value="NUDIX"/>
    <property type="match status" value="1"/>
</dbReference>
<sequence>MNPITQNWTLTTLSSDIAVTCHEPPTVSDRVLEQGIEAIWQETRQKHPGLYNGRVFCLSDLTENTLSGFWCEYRWVLAQMRSPELAAQLRLRSLAVTALLICPEGVVLGRRNPKSLYLPGYWQGVPAGSVEARPGDKTIDLKAQLLAELEEEIGLGEAVSISGPFLACEHDTTHIVDLGFAIRTSLGFAAIQTAWRARANDEYDALECHPWHEIAPLTSRVLPTTRALLERLAP</sequence>
<organism evidence="2 3">
    <name type="scientific">Asaia siamensis</name>
    <dbReference type="NCBI Taxonomy" id="110479"/>
    <lineage>
        <taxon>Bacteria</taxon>
        <taxon>Pseudomonadati</taxon>
        <taxon>Pseudomonadota</taxon>
        <taxon>Alphaproteobacteria</taxon>
        <taxon>Acetobacterales</taxon>
        <taxon>Acetobacteraceae</taxon>
        <taxon>Asaia</taxon>
    </lineage>
</organism>
<gene>
    <name evidence="2" type="ORF">GCM10007207_17300</name>
</gene>